<evidence type="ECO:0000256" key="1">
    <source>
        <dbReference type="ARBA" id="ARBA00004651"/>
    </source>
</evidence>
<evidence type="ECO:0000256" key="2">
    <source>
        <dbReference type="ARBA" id="ARBA00007362"/>
    </source>
</evidence>
<dbReference type="Gene3D" id="1.10.3730.20">
    <property type="match status" value="1"/>
</dbReference>
<dbReference type="Proteomes" id="UP001589619">
    <property type="component" value="Unassembled WGS sequence"/>
</dbReference>
<comment type="caution">
    <text evidence="9">The sequence shown here is derived from an EMBL/GenBank/DDBJ whole genome shotgun (WGS) entry which is preliminary data.</text>
</comment>
<feature type="transmembrane region" description="Helical" evidence="7">
    <location>
        <begin position="43"/>
        <end position="62"/>
    </location>
</feature>
<comment type="similarity">
    <text evidence="2">Belongs to the EamA transporter family.</text>
</comment>
<feature type="transmembrane region" description="Helical" evidence="7">
    <location>
        <begin position="185"/>
        <end position="203"/>
    </location>
</feature>
<feature type="transmembrane region" description="Helical" evidence="7">
    <location>
        <begin position="69"/>
        <end position="89"/>
    </location>
</feature>
<feature type="domain" description="EamA" evidence="8">
    <location>
        <begin position="10"/>
        <end position="141"/>
    </location>
</feature>
<dbReference type="Pfam" id="PF00892">
    <property type="entry name" value="EamA"/>
    <property type="match status" value="2"/>
</dbReference>
<accession>A0ABV5VX90</accession>
<feature type="transmembrane region" description="Helical" evidence="7">
    <location>
        <begin position="256"/>
        <end position="273"/>
    </location>
</feature>
<dbReference type="RefSeq" id="WP_344902852.1">
    <property type="nucleotide sequence ID" value="NZ_BAAAYO010000001.1"/>
</dbReference>
<keyword evidence="6 7" id="KW-0472">Membrane</keyword>
<proteinExistence type="inferred from homology"/>
<evidence type="ECO:0000313" key="10">
    <source>
        <dbReference type="Proteomes" id="UP001589619"/>
    </source>
</evidence>
<feature type="domain" description="EamA" evidence="8">
    <location>
        <begin position="154"/>
        <end position="296"/>
    </location>
</feature>
<feature type="transmembrane region" description="Helical" evidence="7">
    <location>
        <begin position="101"/>
        <end position="118"/>
    </location>
</feature>
<evidence type="ECO:0000256" key="7">
    <source>
        <dbReference type="SAM" id="Phobius"/>
    </source>
</evidence>
<dbReference type="EMBL" id="JBHMAG010000012">
    <property type="protein sequence ID" value="MFB9752929.1"/>
    <property type="molecule type" value="Genomic_DNA"/>
</dbReference>
<keyword evidence="10" id="KW-1185">Reference proteome</keyword>
<evidence type="ECO:0000313" key="9">
    <source>
        <dbReference type="EMBL" id="MFB9752929.1"/>
    </source>
</evidence>
<name>A0ABV5VX90_9BACL</name>
<dbReference type="InterPro" id="IPR000620">
    <property type="entry name" value="EamA_dom"/>
</dbReference>
<sequence>MAPTSNRTAYTALLVYAGIIGFSFLFIKYALTVAAPMDILAHRFTISLAAALLAVAFGWMRLAIRLRDVLAVLPLALFYPALFFSFQMFGLSYTTSSEAGIVQATAPALTTIIAYFALGERPGLWQKLSVVLSMAGVIFMFVMSGARFEGNSTLGMALIAVSALALAGYGVLARKMSQRFRVADMTFMMSLIGFVTFNAISVVQHASAHTLSAYFLPFASPLFIMSILYLGIVASLVSSFLSNYSLSRLEAYKVSAFNNVSTLITIVAGVVLLKEQLEYYHFIGAVLIIAGVLGTNLLRTPDKGFKTKRAAAASGKAG</sequence>
<dbReference type="PANTHER" id="PTHR32322:SF18">
    <property type="entry name" value="S-ADENOSYLMETHIONINE_S-ADENOSYLHOMOCYSTEINE TRANSPORTER"/>
    <property type="match status" value="1"/>
</dbReference>
<dbReference type="PANTHER" id="PTHR32322">
    <property type="entry name" value="INNER MEMBRANE TRANSPORTER"/>
    <property type="match status" value="1"/>
</dbReference>
<evidence type="ECO:0000256" key="6">
    <source>
        <dbReference type="ARBA" id="ARBA00023136"/>
    </source>
</evidence>
<keyword evidence="5 7" id="KW-1133">Transmembrane helix</keyword>
<keyword evidence="4 7" id="KW-0812">Transmembrane</keyword>
<dbReference type="SUPFAM" id="SSF103481">
    <property type="entry name" value="Multidrug resistance efflux transporter EmrE"/>
    <property type="match status" value="2"/>
</dbReference>
<reference evidence="9 10" key="1">
    <citation type="submission" date="2024-09" db="EMBL/GenBank/DDBJ databases">
        <authorList>
            <person name="Sun Q."/>
            <person name="Mori K."/>
        </authorList>
    </citation>
    <scope>NUCLEOTIDE SEQUENCE [LARGE SCALE GENOMIC DNA]</scope>
    <source>
        <strain evidence="9 10">JCM 12520</strain>
    </source>
</reference>
<evidence type="ECO:0000259" key="8">
    <source>
        <dbReference type="Pfam" id="PF00892"/>
    </source>
</evidence>
<evidence type="ECO:0000256" key="5">
    <source>
        <dbReference type="ARBA" id="ARBA00022989"/>
    </source>
</evidence>
<feature type="transmembrane region" description="Helical" evidence="7">
    <location>
        <begin position="223"/>
        <end position="244"/>
    </location>
</feature>
<protein>
    <submittedName>
        <fullName evidence="9">DMT family transporter</fullName>
    </submittedName>
</protein>
<gene>
    <name evidence="9" type="ORF">ACFFNY_15295</name>
</gene>
<evidence type="ECO:0000256" key="3">
    <source>
        <dbReference type="ARBA" id="ARBA00022475"/>
    </source>
</evidence>
<keyword evidence="3" id="KW-1003">Cell membrane</keyword>
<feature type="transmembrane region" description="Helical" evidence="7">
    <location>
        <begin position="12"/>
        <end position="31"/>
    </location>
</feature>
<evidence type="ECO:0000256" key="4">
    <source>
        <dbReference type="ARBA" id="ARBA00022692"/>
    </source>
</evidence>
<feature type="transmembrane region" description="Helical" evidence="7">
    <location>
        <begin position="130"/>
        <end position="148"/>
    </location>
</feature>
<dbReference type="InterPro" id="IPR050638">
    <property type="entry name" value="AA-Vitamin_Transporters"/>
</dbReference>
<dbReference type="InterPro" id="IPR037185">
    <property type="entry name" value="EmrE-like"/>
</dbReference>
<feature type="transmembrane region" description="Helical" evidence="7">
    <location>
        <begin position="279"/>
        <end position="298"/>
    </location>
</feature>
<feature type="transmembrane region" description="Helical" evidence="7">
    <location>
        <begin position="154"/>
        <end position="173"/>
    </location>
</feature>
<comment type="subcellular location">
    <subcellularLocation>
        <location evidence="1">Cell membrane</location>
        <topology evidence="1">Multi-pass membrane protein</topology>
    </subcellularLocation>
</comment>
<organism evidence="9 10">
    <name type="scientific">Paenibacillus hodogayensis</name>
    <dbReference type="NCBI Taxonomy" id="279208"/>
    <lineage>
        <taxon>Bacteria</taxon>
        <taxon>Bacillati</taxon>
        <taxon>Bacillota</taxon>
        <taxon>Bacilli</taxon>
        <taxon>Bacillales</taxon>
        <taxon>Paenibacillaceae</taxon>
        <taxon>Paenibacillus</taxon>
    </lineage>
</organism>